<dbReference type="Proteomes" id="UP000430985">
    <property type="component" value="Unassembled WGS sequence"/>
</dbReference>
<dbReference type="Proteomes" id="UP000184174">
    <property type="component" value="Unassembled WGS sequence"/>
</dbReference>
<dbReference type="AlphaFoldDB" id="A0A143Q109"/>
<gene>
    <name evidence="4" type="ORF">B5D07_09725</name>
    <name evidence="5" type="ORF">BHL82_09510</name>
    <name evidence="3" type="ORF">BJI45_08220</name>
    <name evidence="6" type="ORF">DKZ22_10760</name>
    <name evidence="1" type="ORF">GIX83_01415</name>
    <name evidence="2" type="ORF">HF865_09755</name>
</gene>
<evidence type="ECO:0000313" key="4">
    <source>
        <dbReference type="EMBL" id="OPG87660.1"/>
    </source>
</evidence>
<organism evidence="1 11">
    <name type="scientific">Limosilactobacillus reuteri</name>
    <name type="common">Lactobacillus reuteri</name>
    <dbReference type="NCBI Taxonomy" id="1598"/>
    <lineage>
        <taxon>Bacteria</taxon>
        <taxon>Bacillati</taxon>
        <taxon>Bacillota</taxon>
        <taxon>Bacilli</taxon>
        <taxon>Lactobacillales</taxon>
        <taxon>Lactobacillaceae</taxon>
        <taxon>Limosilactobacillus</taxon>
    </lineage>
</organism>
<dbReference type="EMBL" id="MIMU01000131">
    <property type="protein sequence ID" value="OTA81816.1"/>
    <property type="molecule type" value="Genomic_DNA"/>
</dbReference>
<evidence type="ECO:0000313" key="2">
    <source>
        <dbReference type="EMBL" id="NME22954.1"/>
    </source>
</evidence>
<reference evidence="6" key="5">
    <citation type="submission" date="2018-05" db="EMBL/GenBank/DDBJ databases">
        <authorList>
            <person name="Peng X.Y."/>
            <person name="Xu Y.F."/>
            <person name="Luo D."/>
            <person name="Yu J."/>
            <person name="Gu J.Y."/>
        </authorList>
    </citation>
    <scope>NUCLEOTIDE SEQUENCE</scope>
    <source>
        <strain evidence="6">LR10</strain>
    </source>
</reference>
<evidence type="ECO:0000313" key="7">
    <source>
        <dbReference type="Proteomes" id="UP000184174"/>
    </source>
</evidence>
<evidence type="ECO:0000313" key="8">
    <source>
        <dbReference type="Proteomes" id="UP000189795"/>
    </source>
</evidence>
<name>A0A143Q109_LIMRT</name>
<sequence length="123" mass="14083">MIEVQLIITDTASKWFQQKYNLVSGDGIKLYGKTIQPHNVKHGPKQGYEPESTLDEATIVITKDGINYHVNFADAWFFSGLVVTVDYQQETEEPVFIFRREDNGEADVDAATGASRKYEEYWE</sequence>
<evidence type="ECO:0000313" key="10">
    <source>
        <dbReference type="Proteomes" id="UP000245980"/>
    </source>
</evidence>
<dbReference type="Proteomes" id="UP000194286">
    <property type="component" value="Unassembled WGS sequence"/>
</dbReference>
<reference evidence="1 11" key="6">
    <citation type="submission" date="2019-11" db="EMBL/GenBank/DDBJ databases">
        <title>Draft genome sequence of 12 host-associated Lactobacillus reuteri rodent strains.</title>
        <authorList>
            <person name="Zhang S."/>
            <person name="Ozcam M."/>
            <person name="Van Pijkeren J.P."/>
        </authorList>
    </citation>
    <scope>NUCLEOTIDE SEQUENCE [LARGE SCALE GENOMIC DNA]</scope>
    <source>
        <strain evidence="1 11">Rat19</strain>
    </source>
</reference>
<dbReference type="EMBL" id="QGHT01000079">
    <property type="protein sequence ID" value="PWT39550.1"/>
    <property type="molecule type" value="Genomic_DNA"/>
</dbReference>
<dbReference type="EMBL" id="JABAFN010000052">
    <property type="protein sequence ID" value="NME22954.1"/>
    <property type="molecule type" value="Genomic_DNA"/>
</dbReference>
<reference evidence="2 12" key="7">
    <citation type="submission" date="2020-04" db="EMBL/GenBank/DDBJ databases">
        <authorList>
            <person name="Hitch T.C.A."/>
            <person name="Wylensek D."/>
            <person name="Clavel T."/>
        </authorList>
    </citation>
    <scope>NUCLEOTIDE SEQUENCE [LARGE SCALE GENOMIC DNA]</scope>
    <source>
        <strain evidence="2 12">WCA-386-APC-4I</strain>
    </source>
</reference>
<dbReference type="OrthoDB" id="2309645at2"/>
<dbReference type="EMBL" id="MWVS01000115">
    <property type="protein sequence ID" value="OPG87660.1"/>
    <property type="molecule type" value="Genomic_DNA"/>
</dbReference>
<reference evidence="3 7" key="2">
    <citation type="submission" date="2016-10" db="EMBL/GenBank/DDBJ databases">
        <title>Genome sequence of Lactobacillus reuteri 121, a source of glucan and fructan exopolysaccharides.</title>
        <authorList>
            <person name="Gangoiti J."/>
            <person name="Lammerts Van Bueren A."/>
            <person name="Dijkhuizen L."/>
        </authorList>
    </citation>
    <scope>NUCLEOTIDE SEQUENCE [LARGE SCALE GENOMIC DNA]</scope>
    <source>
        <strain evidence="3 7">121</strain>
    </source>
</reference>
<evidence type="ECO:0000313" key="12">
    <source>
        <dbReference type="Proteomes" id="UP000587270"/>
    </source>
</evidence>
<proteinExistence type="predicted"/>
<evidence type="ECO:0000313" key="9">
    <source>
        <dbReference type="Proteomes" id="UP000194286"/>
    </source>
</evidence>
<reference evidence="6 10" key="4">
    <citation type="journal article" date="2018" name="Front. Microbiol.">
        <title>Comparative Genomics of the Herbivore Gut Symbiont Lactobacillus reuteri Reveals Genetic Diversity and Lifestyle Adaptation.</title>
        <authorList>
            <person name="Zhao J."/>
        </authorList>
    </citation>
    <scope>NUCLEOTIDE SEQUENCE [LARGE SCALE GENOMIC DNA]</scope>
    <source>
        <strain evidence="6 10">LR10</strain>
    </source>
</reference>
<dbReference type="InterPro" id="IPR035903">
    <property type="entry name" value="HesB-like_dom_sf"/>
</dbReference>
<dbReference type="EMBL" id="MKQH01000014">
    <property type="protein sequence ID" value="OJI10556.1"/>
    <property type="molecule type" value="Genomic_DNA"/>
</dbReference>
<protein>
    <submittedName>
        <fullName evidence="1">Fe-S cluster assembly protein HesB</fullName>
    </submittedName>
</protein>
<accession>A0A143Q109</accession>
<evidence type="ECO:0000313" key="1">
    <source>
        <dbReference type="EMBL" id="MRG68540.1"/>
    </source>
</evidence>
<evidence type="ECO:0000313" key="6">
    <source>
        <dbReference type="EMBL" id="PWT39550.1"/>
    </source>
</evidence>
<dbReference type="Proteomes" id="UP000587270">
    <property type="component" value="Unassembled WGS sequence"/>
</dbReference>
<dbReference type="Proteomes" id="UP000245980">
    <property type="component" value="Unassembled WGS sequence"/>
</dbReference>
<dbReference type="Proteomes" id="UP000189795">
    <property type="component" value="Unassembled WGS sequence"/>
</dbReference>
<dbReference type="RefSeq" id="WP_003669411.1">
    <property type="nucleotide sequence ID" value="NZ_CABFNG010000030.1"/>
</dbReference>
<evidence type="ECO:0000313" key="5">
    <source>
        <dbReference type="EMBL" id="OTA81816.1"/>
    </source>
</evidence>
<dbReference type="EMBL" id="WJNE01000003">
    <property type="protein sequence ID" value="MRG68540.1"/>
    <property type="molecule type" value="Genomic_DNA"/>
</dbReference>
<evidence type="ECO:0000313" key="11">
    <source>
        <dbReference type="Proteomes" id="UP000430985"/>
    </source>
</evidence>
<reference evidence="5 9" key="1">
    <citation type="submission" date="2016-09" db="EMBL/GenBank/DDBJ databases">
        <title>Lactobacillus reuteri KLR3005, genome sequencing and assembly.</title>
        <authorList>
            <person name="Lee J.-Y."/>
            <person name="Kim E.B."/>
            <person name="Choi Y.-J."/>
        </authorList>
    </citation>
    <scope>NUCLEOTIDE SEQUENCE [LARGE SCALE GENOMIC DNA]</scope>
    <source>
        <strain evidence="5 9">KLR3005</strain>
    </source>
</reference>
<dbReference type="SUPFAM" id="SSF89360">
    <property type="entry name" value="HesB-like domain"/>
    <property type="match status" value="1"/>
</dbReference>
<comment type="caution">
    <text evidence="1">The sequence shown here is derived from an EMBL/GenBank/DDBJ whole genome shotgun (WGS) entry which is preliminary data.</text>
</comment>
<reference evidence="4 8" key="3">
    <citation type="submission" date="2017-03" db="EMBL/GenBank/DDBJ databases">
        <title>Antibiotic resistance of probiotic microorganisms.</title>
        <authorList>
            <person name="Sanudo A.I."/>
            <person name="Olivares M."/>
            <person name="Banuelos O."/>
        </authorList>
    </citation>
    <scope>NUCLEOTIDE SEQUENCE [LARGE SCALE GENOMIC DNA]</scope>
    <source>
        <strain evidence="4 8">CECT8605</strain>
    </source>
</reference>
<evidence type="ECO:0000313" key="3">
    <source>
        <dbReference type="EMBL" id="OJI10556.1"/>
    </source>
</evidence>